<dbReference type="EMBL" id="ML996105">
    <property type="protein sequence ID" value="KAF2739293.1"/>
    <property type="molecule type" value="Genomic_DNA"/>
</dbReference>
<dbReference type="Proteomes" id="UP000799444">
    <property type="component" value="Unassembled WGS sequence"/>
</dbReference>
<dbReference type="InterPro" id="IPR029058">
    <property type="entry name" value="AB_hydrolase_fold"/>
</dbReference>
<dbReference type="Gene3D" id="2.120.10.30">
    <property type="entry name" value="TolB, C-terminal domain"/>
    <property type="match status" value="1"/>
</dbReference>
<dbReference type="SUPFAM" id="SSF82171">
    <property type="entry name" value="DPP6 N-terminal domain-like"/>
    <property type="match status" value="1"/>
</dbReference>
<dbReference type="InterPro" id="IPR011659">
    <property type="entry name" value="WD40"/>
</dbReference>
<organism evidence="8 9">
    <name type="scientific">Polyplosphaeria fusca</name>
    <dbReference type="NCBI Taxonomy" id="682080"/>
    <lineage>
        <taxon>Eukaryota</taxon>
        <taxon>Fungi</taxon>
        <taxon>Dikarya</taxon>
        <taxon>Ascomycota</taxon>
        <taxon>Pezizomycotina</taxon>
        <taxon>Dothideomycetes</taxon>
        <taxon>Pleosporomycetidae</taxon>
        <taxon>Pleosporales</taxon>
        <taxon>Tetraplosphaeriaceae</taxon>
        <taxon>Polyplosphaeria</taxon>
    </lineage>
</organism>
<proteinExistence type="inferred from homology"/>
<gene>
    <name evidence="8" type="ORF">EJ04DRAFT_508997</name>
</gene>
<evidence type="ECO:0000313" key="8">
    <source>
        <dbReference type="EMBL" id="KAF2739293.1"/>
    </source>
</evidence>
<dbReference type="Pfam" id="PF00326">
    <property type="entry name" value="Peptidase_S9"/>
    <property type="match status" value="1"/>
</dbReference>
<dbReference type="GO" id="GO:0006508">
    <property type="term" value="P:proteolysis"/>
    <property type="evidence" value="ECO:0007669"/>
    <property type="project" value="UniProtKB-KW"/>
</dbReference>
<evidence type="ECO:0000256" key="5">
    <source>
        <dbReference type="ARBA" id="ARBA00022825"/>
    </source>
</evidence>
<evidence type="ECO:0000256" key="2">
    <source>
        <dbReference type="ARBA" id="ARBA00022670"/>
    </source>
</evidence>
<evidence type="ECO:0000256" key="4">
    <source>
        <dbReference type="ARBA" id="ARBA00022801"/>
    </source>
</evidence>
<dbReference type="InterPro" id="IPR001375">
    <property type="entry name" value="Peptidase_S9_cat"/>
</dbReference>
<evidence type="ECO:0000256" key="3">
    <source>
        <dbReference type="ARBA" id="ARBA00022729"/>
    </source>
</evidence>
<dbReference type="InterPro" id="IPR011042">
    <property type="entry name" value="6-blade_b-propeller_TolB-like"/>
</dbReference>
<dbReference type="FunFam" id="3.40.50.1820:FF:000028">
    <property type="entry name" value="S9 family peptidase"/>
    <property type="match status" value="1"/>
</dbReference>
<reference evidence="8" key="1">
    <citation type="journal article" date="2020" name="Stud. Mycol.">
        <title>101 Dothideomycetes genomes: a test case for predicting lifestyles and emergence of pathogens.</title>
        <authorList>
            <person name="Haridas S."/>
            <person name="Albert R."/>
            <person name="Binder M."/>
            <person name="Bloem J."/>
            <person name="Labutti K."/>
            <person name="Salamov A."/>
            <person name="Andreopoulos B."/>
            <person name="Baker S."/>
            <person name="Barry K."/>
            <person name="Bills G."/>
            <person name="Bluhm B."/>
            <person name="Cannon C."/>
            <person name="Castanera R."/>
            <person name="Culley D."/>
            <person name="Daum C."/>
            <person name="Ezra D."/>
            <person name="Gonzalez J."/>
            <person name="Henrissat B."/>
            <person name="Kuo A."/>
            <person name="Liang C."/>
            <person name="Lipzen A."/>
            <person name="Lutzoni F."/>
            <person name="Magnuson J."/>
            <person name="Mondo S."/>
            <person name="Nolan M."/>
            <person name="Ohm R."/>
            <person name="Pangilinan J."/>
            <person name="Park H.-J."/>
            <person name="Ramirez L."/>
            <person name="Alfaro M."/>
            <person name="Sun H."/>
            <person name="Tritt A."/>
            <person name="Yoshinaga Y."/>
            <person name="Zwiers L.-H."/>
            <person name="Turgeon B."/>
            <person name="Goodwin S."/>
            <person name="Spatafora J."/>
            <person name="Crous P."/>
            <person name="Grigoriev I."/>
        </authorList>
    </citation>
    <scope>NUCLEOTIDE SEQUENCE</scope>
    <source>
        <strain evidence="8">CBS 125425</strain>
    </source>
</reference>
<keyword evidence="5" id="KW-0720">Serine protease</keyword>
<protein>
    <recommendedName>
        <fullName evidence="6">Dipeptidyl-peptidase V</fullName>
    </recommendedName>
</protein>
<dbReference type="PANTHER" id="PTHR42776:SF13">
    <property type="entry name" value="DIPEPTIDYL-PEPTIDASE 5"/>
    <property type="match status" value="1"/>
</dbReference>
<dbReference type="OrthoDB" id="416344at2759"/>
<evidence type="ECO:0000259" key="7">
    <source>
        <dbReference type="Pfam" id="PF00326"/>
    </source>
</evidence>
<dbReference type="Gene3D" id="3.40.50.1820">
    <property type="entry name" value="alpha/beta hydrolase"/>
    <property type="match status" value="1"/>
</dbReference>
<keyword evidence="9" id="KW-1185">Reference proteome</keyword>
<dbReference type="GO" id="GO:0004252">
    <property type="term" value="F:serine-type endopeptidase activity"/>
    <property type="evidence" value="ECO:0007669"/>
    <property type="project" value="TreeGrafter"/>
</dbReference>
<dbReference type="AlphaFoldDB" id="A0A9P4R4R2"/>
<keyword evidence="4" id="KW-0378">Hydrolase</keyword>
<sequence length="767" mass="84833">MTIRATKFTPEVLLSAPRRSSGVPNSDASKVLYSVSTYSFSDHAKKSEIRLLDVESQQTSLISDDPGAYSPTWLGDEAILLLFVSDNGNTTVKVGNVSDFKNSSYTAGIIPGPVGDLKVHSINGTDDFALAVSAKATPDGDLFNPEKAKKPLSSGRLYNSMFVRHWDHYVTKNRNTIFLGRLSRSNVWDGKMELSALTNALNGTGLESPIEPFGGTDHFDISSSGLVFTAKDPDLDPALHTKTNIYLIAKQCLPEDCMWSNLQALPELQKVEIYGFDGASTSPVFSPDGKQIAFLSMKTDGYESDKNQIFYIPDINTSSWVVHAFPSDDGKGDWDHSPSSIIWSPDAQVLYFVAEDWGRHCLYASTFTSGLPGLTEPQMVVKGGTVSTVSPLKNGDLFISSNSLIDNSVYSLLPVSTRGDGFIYSTPCGCSNSIKQTRYISSNSKHGTSFGLKRSQVSDVWWPGATDGVEVNAWIMKPSYFNKNDTYPLAYLIHGGPQGSWGDSWSTRWNPAVFAEQGYVVVCPNPTGSTGYGQDFTDAIQGQWGGLPYQDLVRGFDWIKENLSYVDTDRAVALGASYGGYMMNWIQGHPLGRKFKALVTHDGVFSMTGQMASEELYFPFHDLKGTLWDAPQNWAEWDPSRYTKNWATPHLIIHSELDYRLTISEGLSAFNVLQSRGVESQFLTFPDENHWILKPENSMLWHETVLDFINQKVGLPKYSDMRNKTVEEPYHHVGALASGIAAVNMGRTGNTEQECRLCIPSSKSWKR</sequence>
<dbReference type="SUPFAM" id="SSF53474">
    <property type="entry name" value="alpha/beta-Hydrolases"/>
    <property type="match status" value="1"/>
</dbReference>
<accession>A0A9P4R4R2</accession>
<comment type="similarity">
    <text evidence="1">Belongs to the peptidase S9C family.</text>
</comment>
<dbReference type="PANTHER" id="PTHR42776">
    <property type="entry name" value="SERINE PEPTIDASE S9 FAMILY MEMBER"/>
    <property type="match status" value="1"/>
</dbReference>
<keyword evidence="2" id="KW-0645">Protease</keyword>
<comment type="caution">
    <text evidence="8">The sequence shown here is derived from an EMBL/GenBank/DDBJ whole genome shotgun (WGS) entry which is preliminary data.</text>
</comment>
<evidence type="ECO:0000256" key="6">
    <source>
        <dbReference type="ARBA" id="ARBA00032829"/>
    </source>
</evidence>
<evidence type="ECO:0000313" key="9">
    <source>
        <dbReference type="Proteomes" id="UP000799444"/>
    </source>
</evidence>
<feature type="domain" description="Peptidase S9 prolyl oligopeptidase catalytic" evidence="7">
    <location>
        <begin position="505"/>
        <end position="714"/>
    </location>
</feature>
<name>A0A9P4R4R2_9PLEO</name>
<evidence type="ECO:0000256" key="1">
    <source>
        <dbReference type="ARBA" id="ARBA00010040"/>
    </source>
</evidence>
<keyword evidence="3" id="KW-0732">Signal</keyword>
<dbReference type="Pfam" id="PF07676">
    <property type="entry name" value="PD40"/>
    <property type="match status" value="1"/>
</dbReference>